<feature type="domain" description="Plastocyanin-like" evidence="4">
    <location>
        <begin position="319"/>
        <end position="435"/>
    </location>
</feature>
<dbReference type="InterPro" id="IPR008972">
    <property type="entry name" value="Cupredoxin"/>
</dbReference>
<gene>
    <name evidence="6" type="ORF">Sxan_08820</name>
</gene>
<keyword evidence="1" id="KW-0479">Metal-binding</keyword>
<keyword evidence="2" id="KW-0560">Oxidoreductase</keyword>
<dbReference type="InterPro" id="IPR001117">
    <property type="entry name" value="Cu-oxidase_2nd"/>
</dbReference>
<dbReference type="InterPro" id="IPR045087">
    <property type="entry name" value="Cu-oxidase_fam"/>
</dbReference>
<reference evidence="6" key="1">
    <citation type="submission" date="2020-09" db="EMBL/GenBank/DDBJ databases">
        <title>Whole genome shotgun sequence of Streptomyces xanthophaeus NBRC 12829.</title>
        <authorList>
            <person name="Komaki H."/>
            <person name="Tamura T."/>
        </authorList>
    </citation>
    <scope>NUCLEOTIDE SEQUENCE</scope>
    <source>
        <strain evidence="6">NBRC 12829</strain>
    </source>
</reference>
<dbReference type="CDD" id="cd13900">
    <property type="entry name" value="CuRO_3_Tth-MCO_like"/>
    <property type="match status" value="1"/>
</dbReference>
<dbReference type="SUPFAM" id="SSF49503">
    <property type="entry name" value="Cupredoxins"/>
    <property type="match status" value="3"/>
</dbReference>
<dbReference type="Gene3D" id="2.60.40.420">
    <property type="entry name" value="Cupredoxins - blue copper proteins"/>
    <property type="match status" value="3"/>
</dbReference>
<evidence type="ECO:0000259" key="5">
    <source>
        <dbReference type="Pfam" id="PF07732"/>
    </source>
</evidence>
<dbReference type="Pfam" id="PF00394">
    <property type="entry name" value="Cu-oxidase"/>
    <property type="match status" value="1"/>
</dbReference>
<proteinExistence type="predicted"/>
<dbReference type="Pfam" id="PF07731">
    <property type="entry name" value="Cu-oxidase_2"/>
    <property type="match status" value="1"/>
</dbReference>
<dbReference type="PANTHER" id="PTHR11709:SF518">
    <property type="entry name" value="MULTICOPPER OXIDASE"/>
    <property type="match status" value="1"/>
</dbReference>
<dbReference type="InterPro" id="IPR002355">
    <property type="entry name" value="Cu_oxidase_Cu_BS"/>
</dbReference>
<dbReference type="AlphaFoldDB" id="A0A919GS56"/>
<dbReference type="PROSITE" id="PS00080">
    <property type="entry name" value="MULTICOPPER_OXIDASE2"/>
    <property type="match status" value="1"/>
</dbReference>
<comment type="caution">
    <text evidence="6">The sequence shown here is derived from an EMBL/GenBank/DDBJ whole genome shotgun (WGS) entry which is preliminary data.</text>
</comment>
<dbReference type="CDD" id="cd13853">
    <property type="entry name" value="CuRO_1_Tth-MCO_like"/>
    <property type="match status" value="1"/>
</dbReference>
<evidence type="ECO:0000256" key="1">
    <source>
        <dbReference type="ARBA" id="ARBA00022723"/>
    </source>
</evidence>
<name>A0A919GS56_9ACTN</name>
<feature type="domain" description="Plastocyanin-like" evidence="3">
    <location>
        <begin position="182"/>
        <end position="256"/>
    </location>
</feature>
<dbReference type="Proteomes" id="UP000600026">
    <property type="component" value="Unassembled WGS sequence"/>
</dbReference>
<keyword evidence="7" id="KW-1185">Reference proteome</keyword>
<dbReference type="GO" id="GO:0016491">
    <property type="term" value="F:oxidoreductase activity"/>
    <property type="evidence" value="ECO:0007669"/>
    <property type="project" value="UniProtKB-KW"/>
</dbReference>
<feature type="domain" description="Plastocyanin-like" evidence="5">
    <location>
        <begin position="27"/>
        <end position="141"/>
    </location>
</feature>
<evidence type="ECO:0000313" key="7">
    <source>
        <dbReference type="Proteomes" id="UP000600026"/>
    </source>
</evidence>
<accession>A0A919GS56</accession>
<dbReference type="EMBL" id="BNEE01000004">
    <property type="protein sequence ID" value="GHI83518.1"/>
    <property type="molecule type" value="Genomic_DNA"/>
</dbReference>
<dbReference type="InterPro" id="IPR011707">
    <property type="entry name" value="Cu-oxidase-like_N"/>
</dbReference>
<dbReference type="GO" id="GO:0005507">
    <property type="term" value="F:copper ion binding"/>
    <property type="evidence" value="ECO:0007669"/>
    <property type="project" value="InterPro"/>
</dbReference>
<evidence type="ECO:0000256" key="2">
    <source>
        <dbReference type="ARBA" id="ARBA00023002"/>
    </source>
</evidence>
<organism evidence="6 7">
    <name type="scientific">Streptomyces xanthophaeus</name>
    <dbReference type="NCBI Taxonomy" id="67385"/>
    <lineage>
        <taxon>Bacteria</taxon>
        <taxon>Bacillati</taxon>
        <taxon>Actinomycetota</taxon>
        <taxon>Actinomycetes</taxon>
        <taxon>Kitasatosporales</taxon>
        <taxon>Streptomycetaceae</taxon>
        <taxon>Streptomyces</taxon>
    </lineage>
</organism>
<sequence length="436" mass="48264">MRAATADLLDPSEVVSKDGLLKTTIVVERKKVELAGGDLWAMTYNGLYMPPTLRLKPGDRMEITFENKLDQQTNLHVHGMHVSPGDAADNVFLSVEPGGTFEYRYAFPKDHRPGTYWYHPHAHSLSTAQVAGGMAGLVVVDGLDQYLPQPLRGITEHTVALKDFRITGDEIKTTDLKMNADTTRTVNGQVNPRIRIRPGETQLWRIANIGANIFYKVALPGSAFQVVAQDGYPVKEAYRAESLVIPAGSRYDVLVQGGPAGTTELQTLPYDSGRTGGQFPQATLATVESAGEEVEPAQLPTGFAPVEELGQEPLADSKTITFTESRDNTLFYVNGRQFDHDRVDFRVKLNTVEEWTIRNNSQEDHSFHVHTNSFQVMSVNGEEQPNNGLRDTVLVPARGNIVVRTRFLDYPGKTVLHCHILNHEDGGMMAVLQIDE</sequence>
<protein>
    <submittedName>
        <fullName evidence="6">Oxidoreductase</fullName>
    </submittedName>
</protein>
<dbReference type="Pfam" id="PF07732">
    <property type="entry name" value="Cu-oxidase_3"/>
    <property type="match status" value="1"/>
</dbReference>
<evidence type="ECO:0000259" key="4">
    <source>
        <dbReference type="Pfam" id="PF07731"/>
    </source>
</evidence>
<evidence type="ECO:0000259" key="3">
    <source>
        <dbReference type="Pfam" id="PF00394"/>
    </source>
</evidence>
<dbReference type="PANTHER" id="PTHR11709">
    <property type="entry name" value="MULTI-COPPER OXIDASE"/>
    <property type="match status" value="1"/>
</dbReference>
<evidence type="ECO:0000313" key="6">
    <source>
        <dbReference type="EMBL" id="GHI83518.1"/>
    </source>
</evidence>
<dbReference type="InterPro" id="IPR011706">
    <property type="entry name" value="Cu-oxidase_C"/>
</dbReference>